<dbReference type="NCBIfam" id="TIGR01730">
    <property type="entry name" value="RND_mfp"/>
    <property type="match status" value="1"/>
</dbReference>
<evidence type="ECO:0000259" key="4">
    <source>
        <dbReference type="Pfam" id="PF25876"/>
    </source>
</evidence>
<accession>A0A0M7A432</accession>
<dbReference type="Gene3D" id="2.40.420.20">
    <property type="match status" value="1"/>
</dbReference>
<reference evidence="9" key="1">
    <citation type="submission" date="2015-07" db="EMBL/GenBank/DDBJ databases">
        <authorList>
            <person name="Rodrigo-Torres Lidia"/>
            <person name="Arahal R.David."/>
        </authorList>
    </citation>
    <scope>NUCLEOTIDE SEQUENCE [LARGE SCALE GENOMIC DNA]</scope>
    <source>
        <strain evidence="9">CECT 5112</strain>
    </source>
</reference>
<dbReference type="OrthoDB" id="9816569at2"/>
<dbReference type="Proteomes" id="UP000053235">
    <property type="component" value="Unassembled WGS sequence"/>
</dbReference>
<dbReference type="InterPro" id="IPR006143">
    <property type="entry name" value="RND_pump_MFP"/>
</dbReference>
<dbReference type="Pfam" id="PF25917">
    <property type="entry name" value="BSH_RND"/>
    <property type="match status" value="1"/>
</dbReference>
<sequence>MKFFPSAFVFFISAIGLIPAHADDPAPAVMVERASNTKPGMADVYVGRVAAVSTVKVEARVEGVLESQKFTDGGLVKKGDVLFQIEKDLYQASADKAQATLDGAKATALNGKINLDRQKQLVDRGDVSQAVYDSAEADYKADQAAVGQAQADLDTANINLGFTTITSPIDGRISDSPIDVGNLITSNTGVLATITSIDPIHVKFFISERDLILKRQEGLVSENSSTLDVKLQLSDGASYPASGKIDYISNEVETATDTVEMRAAFANKDALLVPGQVVTVTFEDPNASEVVVVPQTAIQLDAKGHFVFVVGKDNVVERRDVTLGNQIGRDWVVSKGLQAGDPVVIQGLQKIHEGVKVSPTETQS</sequence>
<feature type="domain" description="Multidrug resistance protein MdtA-like beta-barrel" evidence="6">
    <location>
        <begin position="199"/>
        <end position="281"/>
    </location>
</feature>
<evidence type="ECO:0000259" key="5">
    <source>
        <dbReference type="Pfam" id="PF25917"/>
    </source>
</evidence>
<evidence type="ECO:0000259" key="6">
    <source>
        <dbReference type="Pfam" id="PF25944"/>
    </source>
</evidence>
<dbReference type="STRING" id="388408.LAX5112_02041"/>
<dbReference type="PANTHER" id="PTHR30158:SF3">
    <property type="entry name" value="MULTIDRUG EFFLUX PUMP SUBUNIT ACRA-RELATED"/>
    <property type="match status" value="1"/>
</dbReference>
<dbReference type="SUPFAM" id="SSF111369">
    <property type="entry name" value="HlyD-like secretion proteins"/>
    <property type="match status" value="1"/>
</dbReference>
<dbReference type="FunFam" id="2.40.420.20:FF:000001">
    <property type="entry name" value="Efflux RND transporter periplasmic adaptor subunit"/>
    <property type="match status" value="1"/>
</dbReference>
<dbReference type="RefSeq" id="WP_055671726.1">
    <property type="nucleotide sequence ID" value="NZ_CXWD01000007.1"/>
</dbReference>
<dbReference type="GO" id="GO:0015721">
    <property type="term" value="P:bile acid and bile salt transport"/>
    <property type="evidence" value="ECO:0007669"/>
    <property type="project" value="TreeGrafter"/>
</dbReference>
<name>A0A0M7A432_9HYPH</name>
<comment type="subcellular location">
    <subcellularLocation>
        <location evidence="1">Cell envelope</location>
    </subcellularLocation>
</comment>
<dbReference type="Gene3D" id="2.40.50.100">
    <property type="match status" value="1"/>
</dbReference>
<organism evidence="8 9">
    <name type="scientific">Roseibium alexandrii</name>
    <dbReference type="NCBI Taxonomy" id="388408"/>
    <lineage>
        <taxon>Bacteria</taxon>
        <taxon>Pseudomonadati</taxon>
        <taxon>Pseudomonadota</taxon>
        <taxon>Alphaproteobacteria</taxon>
        <taxon>Hyphomicrobiales</taxon>
        <taxon>Stappiaceae</taxon>
        <taxon>Roseibium</taxon>
    </lineage>
</organism>
<evidence type="ECO:0000313" key="8">
    <source>
        <dbReference type="EMBL" id="CTQ69242.1"/>
    </source>
</evidence>
<dbReference type="Pfam" id="PF25967">
    <property type="entry name" value="RND-MFP_C"/>
    <property type="match status" value="1"/>
</dbReference>
<dbReference type="InterPro" id="IPR058624">
    <property type="entry name" value="MdtA-like_HH"/>
</dbReference>
<dbReference type="GO" id="GO:0046677">
    <property type="term" value="P:response to antibiotic"/>
    <property type="evidence" value="ECO:0007669"/>
    <property type="project" value="TreeGrafter"/>
</dbReference>
<evidence type="ECO:0000256" key="2">
    <source>
        <dbReference type="ARBA" id="ARBA00009477"/>
    </source>
</evidence>
<feature type="signal peptide" evidence="3">
    <location>
        <begin position="1"/>
        <end position="22"/>
    </location>
</feature>
<dbReference type="Pfam" id="PF25876">
    <property type="entry name" value="HH_MFP_RND"/>
    <property type="match status" value="1"/>
</dbReference>
<dbReference type="InterPro" id="IPR058626">
    <property type="entry name" value="MdtA-like_b-barrel"/>
</dbReference>
<proteinExistence type="inferred from homology"/>
<dbReference type="PANTHER" id="PTHR30158">
    <property type="entry name" value="ACRA/E-RELATED COMPONENT OF DRUG EFFLUX TRANSPORTER"/>
    <property type="match status" value="1"/>
</dbReference>
<protein>
    <submittedName>
        <fullName evidence="8">Efflux pump periplasmic linker BepF</fullName>
    </submittedName>
</protein>
<dbReference type="Gene3D" id="1.10.287.470">
    <property type="entry name" value="Helix hairpin bin"/>
    <property type="match status" value="1"/>
</dbReference>
<feature type="domain" description="Multidrug resistance protein MdtA-like C-terminal permuted SH3" evidence="7">
    <location>
        <begin position="290"/>
        <end position="350"/>
    </location>
</feature>
<dbReference type="GO" id="GO:0030313">
    <property type="term" value="C:cell envelope"/>
    <property type="evidence" value="ECO:0007669"/>
    <property type="project" value="UniProtKB-SubCell"/>
</dbReference>
<keyword evidence="3" id="KW-0732">Signal</keyword>
<evidence type="ECO:0000256" key="1">
    <source>
        <dbReference type="ARBA" id="ARBA00004196"/>
    </source>
</evidence>
<dbReference type="Pfam" id="PF25944">
    <property type="entry name" value="Beta-barrel_RND"/>
    <property type="match status" value="1"/>
</dbReference>
<evidence type="ECO:0000256" key="3">
    <source>
        <dbReference type="SAM" id="SignalP"/>
    </source>
</evidence>
<evidence type="ECO:0000259" key="7">
    <source>
        <dbReference type="Pfam" id="PF25967"/>
    </source>
</evidence>
<feature type="chain" id="PRO_5005809267" evidence="3">
    <location>
        <begin position="23"/>
        <end position="364"/>
    </location>
</feature>
<comment type="similarity">
    <text evidence="2">Belongs to the membrane fusion protein (MFP) (TC 8.A.1) family.</text>
</comment>
<dbReference type="Gene3D" id="2.40.30.170">
    <property type="match status" value="1"/>
</dbReference>
<feature type="domain" description="Multidrug resistance protein MdtA-like barrel-sandwich hybrid" evidence="5">
    <location>
        <begin position="54"/>
        <end position="188"/>
    </location>
</feature>
<dbReference type="EMBL" id="CXWD01000007">
    <property type="protein sequence ID" value="CTQ69242.1"/>
    <property type="molecule type" value="Genomic_DNA"/>
</dbReference>
<keyword evidence="9" id="KW-1185">Reference proteome</keyword>
<gene>
    <name evidence="8" type="primary">bepF_3</name>
    <name evidence="8" type="ORF">LAX5112_02041</name>
</gene>
<feature type="domain" description="Multidrug resistance protein MdtA-like alpha-helical hairpin" evidence="4">
    <location>
        <begin position="95"/>
        <end position="163"/>
    </location>
</feature>
<dbReference type="AlphaFoldDB" id="A0A0M7A432"/>
<evidence type="ECO:0000313" key="9">
    <source>
        <dbReference type="Proteomes" id="UP000053235"/>
    </source>
</evidence>
<dbReference type="InterPro" id="IPR058625">
    <property type="entry name" value="MdtA-like_BSH"/>
</dbReference>
<dbReference type="GO" id="GO:0022857">
    <property type="term" value="F:transmembrane transporter activity"/>
    <property type="evidence" value="ECO:0007669"/>
    <property type="project" value="InterPro"/>
</dbReference>
<dbReference type="GO" id="GO:0005886">
    <property type="term" value="C:plasma membrane"/>
    <property type="evidence" value="ECO:0007669"/>
    <property type="project" value="TreeGrafter"/>
</dbReference>
<dbReference type="InterPro" id="IPR058627">
    <property type="entry name" value="MdtA-like_C"/>
</dbReference>